<dbReference type="OrthoDB" id="10276956at2759"/>
<dbReference type="KEGG" id="nta:107761545"/>
<proteinExistence type="predicted"/>
<dbReference type="RefSeq" id="XP_016435258.1">
    <property type="nucleotide sequence ID" value="XM_016579772.1"/>
</dbReference>
<dbReference type="PaxDb" id="4097-A0A1S3X6B7"/>
<reference evidence="2" key="1">
    <citation type="submission" date="2025-08" db="UniProtKB">
        <authorList>
            <consortium name="RefSeq"/>
        </authorList>
    </citation>
    <scope>IDENTIFICATION</scope>
</reference>
<dbReference type="AlphaFoldDB" id="A0A1S3X6B7"/>
<accession>A0A1S3X6B7</accession>
<protein>
    <recommendedName>
        <fullName evidence="3">Retrotransposon gag domain-containing protein</fullName>
    </recommendedName>
</protein>
<organism evidence="2">
    <name type="scientific">Nicotiana tabacum</name>
    <name type="common">Common tobacco</name>
    <dbReference type="NCBI Taxonomy" id="4097"/>
    <lineage>
        <taxon>Eukaryota</taxon>
        <taxon>Viridiplantae</taxon>
        <taxon>Streptophyta</taxon>
        <taxon>Embryophyta</taxon>
        <taxon>Tracheophyta</taxon>
        <taxon>Spermatophyta</taxon>
        <taxon>Magnoliopsida</taxon>
        <taxon>eudicotyledons</taxon>
        <taxon>Gunneridae</taxon>
        <taxon>Pentapetalae</taxon>
        <taxon>asterids</taxon>
        <taxon>lamiids</taxon>
        <taxon>Solanales</taxon>
        <taxon>Solanaceae</taxon>
        <taxon>Nicotianoideae</taxon>
        <taxon>Nicotianeae</taxon>
        <taxon>Nicotiana</taxon>
    </lineage>
</organism>
<evidence type="ECO:0000313" key="2">
    <source>
        <dbReference type="RefSeq" id="XP_016435258.1"/>
    </source>
</evidence>
<dbReference type="PANTHER" id="PTHR33223:SF11">
    <property type="entry name" value="ELEMENT PROTEIN, PUTATIVE-RELATED"/>
    <property type="match status" value="1"/>
</dbReference>
<sequence>MLADAFVKAHAGPIKVKMRKSDLFKVKQMDNEILKEFVLRFQMLRMDLLPIVDDWAVQAFTQGLNPRRSVASQQLKQNLVEYLAVTWADVHNKYQSKIRELRPVRDRYQPYGIDQRENRFERHPIRNDKRNDQGPISRGLMSKSGFDKMLGSREAPRLSENYFNVNVAIIVSAIGIKETKWRRPLQSDHAKRDPSLVCKYHGTRGHRSEDCQQLREEVARLFNNGHLRELQSEQAKNYFRNKDANKQVIQEAS</sequence>
<evidence type="ECO:0000256" key="1">
    <source>
        <dbReference type="SAM" id="MobiDB-lite"/>
    </source>
</evidence>
<name>A0A1S3X6B7_TOBAC</name>
<evidence type="ECO:0008006" key="3">
    <source>
        <dbReference type="Google" id="ProtNLM"/>
    </source>
</evidence>
<dbReference type="PANTHER" id="PTHR33223">
    <property type="entry name" value="CCHC-TYPE DOMAIN-CONTAINING PROTEIN"/>
    <property type="match status" value="1"/>
</dbReference>
<feature type="region of interest" description="Disordered" evidence="1">
    <location>
        <begin position="125"/>
        <end position="144"/>
    </location>
</feature>
<gene>
    <name evidence="2" type="primary">LOC107761545</name>
</gene>